<feature type="region of interest" description="Disordered" evidence="1">
    <location>
        <begin position="95"/>
        <end position="130"/>
    </location>
</feature>
<dbReference type="AlphaFoldDB" id="A0A139AJE4"/>
<evidence type="ECO:0000313" key="3">
    <source>
        <dbReference type="Proteomes" id="UP000070544"/>
    </source>
</evidence>
<feature type="compositionally biased region" description="Basic and acidic residues" evidence="1">
    <location>
        <begin position="319"/>
        <end position="335"/>
    </location>
</feature>
<feature type="compositionally biased region" description="Low complexity" evidence="1">
    <location>
        <begin position="168"/>
        <end position="177"/>
    </location>
</feature>
<feature type="compositionally biased region" description="Low complexity" evidence="1">
    <location>
        <begin position="349"/>
        <end position="358"/>
    </location>
</feature>
<protein>
    <submittedName>
        <fullName evidence="2">Uncharacterized protein</fullName>
    </submittedName>
</protein>
<feature type="region of interest" description="Disordered" evidence="1">
    <location>
        <begin position="268"/>
        <end position="495"/>
    </location>
</feature>
<feature type="region of interest" description="Disordered" evidence="1">
    <location>
        <begin position="144"/>
        <end position="201"/>
    </location>
</feature>
<feature type="compositionally biased region" description="Pro residues" evidence="1">
    <location>
        <begin position="45"/>
        <end position="58"/>
    </location>
</feature>
<sequence length="637" mass="66987">MAVIESLPDHSPPIHLPRSARLTPLSAAEYSLLALSTSTSSPHLAVPPTPPPTHPSPAPSHSSSASSLPSPILAAAFAGSPARRELIIGSPLLSPRALRPASSPRTRPAQSPIFATPSSRPGRTPSSHTLQWFSSSPGLSSFLLPPPTAPLTPPSSSSLDLLQHRPPSASSLSMSLSIDATFPPPQRSRAADRATRRRQRRREMLQEVAGDIGGSVWPPVGLNVDDAEVGPADLERGVFGAQAQVQDDVSVADPADALADLLAAVELSRRQKSPSPARRAVATRRRGTHTREDVSGAETGGGASSAGRLNRRERRHREQRVSEEREEHEQERDPDAGMFTMDDLDLDHGGSSFSAAPVPGSPPSPSPAFNSPCRPRPVPSPGRASSSNPTASADGPSDPPPLPKRARRKGGKRNRNAAESDLEEGTGDGNRTLSTNDQSNEASPSSRRGSSSRSGKHKSDGSGRPSEGSAETGWEAGGPGDGKGKGKGKGRKGRRGDTAVRNLALSISIVLAVMVEALVLQASVPSEGPLKRACLWVPVVFIMLNNVVYGIIAFDLILAFTVSVLAYWRLNNILIMGNAEHLITAKRRFAAEVSIYALTAIIILVCGLAGAFDLSSGGLPSTSSISAQRNGFQGRED</sequence>
<evidence type="ECO:0000313" key="2">
    <source>
        <dbReference type="EMBL" id="KXS16926.1"/>
    </source>
</evidence>
<organism evidence="2 3">
    <name type="scientific">Gonapodya prolifera (strain JEL478)</name>
    <name type="common">Monoblepharis prolifera</name>
    <dbReference type="NCBI Taxonomy" id="1344416"/>
    <lineage>
        <taxon>Eukaryota</taxon>
        <taxon>Fungi</taxon>
        <taxon>Fungi incertae sedis</taxon>
        <taxon>Chytridiomycota</taxon>
        <taxon>Chytridiomycota incertae sedis</taxon>
        <taxon>Monoblepharidomycetes</taxon>
        <taxon>Monoblepharidales</taxon>
        <taxon>Gonapodyaceae</taxon>
        <taxon>Gonapodya</taxon>
    </lineage>
</organism>
<name>A0A139AJE4_GONPJ</name>
<dbReference type="EMBL" id="KQ965749">
    <property type="protein sequence ID" value="KXS16926.1"/>
    <property type="molecule type" value="Genomic_DNA"/>
</dbReference>
<dbReference type="Proteomes" id="UP000070544">
    <property type="component" value="Unassembled WGS sequence"/>
</dbReference>
<feature type="compositionally biased region" description="Low complexity" evidence="1">
    <location>
        <begin position="116"/>
        <end position="130"/>
    </location>
</feature>
<keyword evidence="3" id="KW-1185">Reference proteome</keyword>
<evidence type="ECO:0000256" key="1">
    <source>
        <dbReference type="SAM" id="MobiDB-lite"/>
    </source>
</evidence>
<feature type="compositionally biased region" description="Low complexity" evidence="1">
    <location>
        <begin position="443"/>
        <end position="453"/>
    </location>
</feature>
<feature type="compositionally biased region" description="Polar residues" evidence="1">
    <location>
        <begin position="429"/>
        <end position="442"/>
    </location>
</feature>
<feature type="region of interest" description="Disordered" evidence="1">
    <location>
        <begin position="39"/>
        <end position="67"/>
    </location>
</feature>
<feature type="compositionally biased region" description="Basic residues" evidence="1">
    <location>
        <begin position="485"/>
        <end position="494"/>
    </location>
</feature>
<proteinExistence type="predicted"/>
<feature type="compositionally biased region" description="Basic residues" evidence="1">
    <location>
        <begin position="404"/>
        <end position="415"/>
    </location>
</feature>
<accession>A0A139AJE4</accession>
<feature type="compositionally biased region" description="Basic residues" evidence="1">
    <location>
        <begin position="309"/>
        <end position="318"/>
    </location>
</feature>
<gene>
    <name evidence="2" type="ORF">M427DRAFT_68695</name>
</gene>
<feature type="compositionally biased region" description="Pro residues" evidence="1">
    <location>
        <begin position="144"/>
        <end position="153"/>
    </location>
</feature>
<reference evidence="2 3" key="1">
    <citation type="journal article" date="2015" name="Genome Biol. Evol.">
        <title>Phylogenomic analyses indicate that early fungi evolved digesting cell walls of algal ancestors of land plants.</title>
        <authorList>
            <person name="Chang Y."/>
            <person name="Wang S."/>
            <person name="Sekimoto S."/>
            <person name="Aerts A.L."/>
            <person name="Choi C."/>
            <person name="Clum A."/>
            <person name="LaButti K.M."/>
            <person name="Lindquist E.A."/>
            <person name="Yee Ngan C."/>
            <person name="Ohm R.A."/>
            <person name="Salamov A.A."/>
            <person name="Grigoriev I.V."/>
            <person name="Spatafora J.W."/>
            <person name="Berbee M.L."/>
        </authorList>
    </citation>
    <scope>NUCLEOTIDE SEQUENCE [LARGE SCALE GENOMIC DNA]</scope>
    <source>
        <strain evidence="2 3">JEL478</strain>
    </source>
</reference>